<dbReference type="EMBL" id="QEYD01000002">
    <property type="protein sequence ID" value="PWE30952.1"/>
    <property type="molecule type" value="Genomic_DNA"/>
</dbReference>
<accession>A0A2U2CGH6</accession>
<keyword evidence="2" id="KW-0560">Oxidoreductase</keyword>
<dbReference type="GO" id="GO:0005886">
    <property type="term" value="C:plasma membrane"/>
    <property type="evidence" value="ECO:0007669"/>
    <property type="project" value="TreeGrafter"/>
</dbReference>
<dbReference type="Gene3D" id="3.50.50.60">
    <property type="entry name" value="FAD/NAD(P)-binding domain"/>
    <property type="match status" value="2"/>
</dbReference>
<dbReference type="InterPro" id="IPR006076">
    <property type="entry name" value="FAD-dep_OxRdtase"/>
</dbReference>
<organism evidence="4 5">
    <name type="scientific">Pararhodobacter marinus</name>
    <dbReference type="NCBI Taxonomy" id="2184063"/>
    <lineage>
        <taxon>Bacteria</taxon>
        <taxon>Pseudomonadati</taxon>
        <taxon>Pseudomonadota</taxon>
        <taxon>Alphaproteobacteria</taxon>
        <taxon>Rhodobacterales</taxon>
        <taxon>Paracoccaceae</taxon>
        <taxon>Pararhodobacter</taxon>
    </lineage>
</organism>
<evidence type="ECO:0000256" key="2">
    <source>
        <dbReference type="ARBA" id="ARBA00023002"/>
    </source>
</evidence>
<gene>
    <name evidence="4" type="ORF">C4N9_04145</name>
</gene>
<sequence length="449" mass="47966">MNDFPLTAALSRRHADALPAEADVVVIGGGIAGVSAAWELAGKGLKVVLCDKGRVGAEQSGRNWGWIRVHGRDPSEIPLVLEARRIWESWAQRLGPDLGYKVVGVTYLARTKAELAEDEAWMKHARAHDLDTRMLSRAETAERMVNAAPDRWIGAMHTASDAKAEPWVAVPMMARSLAGAGVTIRESCAVRSLIVEAGRVRGVVTEDGPVRADAVVLAGGAWSSLFLRAHGVDIPQLSVLASACATVPLPEGFDGAASDPQFALRRRADGGYTVAPGDTHVMYVGPDAFRHLRAYLTVLKTDWRSTKLRPYAPAGFPDAWSTRRHWAPDQPSPFEKMRILDPKPDGKALDAALTAFGKAYPTIGKPAIRAWWGGMIDTMPDVVPVLDTIDALPGLTVGCGLSGHGFGIGPAIGRVLADLATGGDPGHDLSRFRLARFRDGSVVTPGPAL</sequence>
<keyword evidence="5" id="KW-1185">Reference proteome</keyword>
<feature type="domain" description="FAD dependent oxidoreductase" evidence="3">
    <location>
        <begin position="23"/>
        <end position="419"/>
    </location>
</feature>
<dbReference type="GO" id="GO:0008718">
    <property type="term" value="F:D-amino-acid dehydrogenase activity"/>
    <property type="evidence" value="ECO:0007669"/>
    <property type="project" value="TreeGrafter"/>
</dbReference>
<name>A0A2U2CGH6_9RHOB</name>
<dbReference type="RefSeq" id="WP_109532030.1">
    <property type="nucleotide sequence ID" value="NZ_QEYD01000002.1"/>
</dbReference>
<evidence type="ECO:0000313" key="5">
    <source>
        <dbReference type="Proteomes" id="UP000244940"/>
    </source>
</evidence>
<dbReference type="Proteomes" id="UP000244940">
    <property type="component" value="Unassembled WGS sequence"/>
</dbReference>
<dbReference type="PANTHER" id="PTHR13847">
    <property type="entry name" value="SARCOSINE DEHYDROGENASE-RELATED"/>
    <property type="match status" value="1"/>
</dbReference>
<dbReference type="AlphaFoldDB" id="A0A2U2CGH6"/>
<dbReference type="PANTHER" id="PTHR13847:SF280">
    <property type="entry name" value="D-AMINO ACID DEHYDROGENASE"/>
    <property type="match status" value="1"/>
</dbReference>
<dbReference type="GO" id="GO:0005737">
    <property type="term" value="C:cytoplasm"/>
    <property type="evidence" value="ECO:0007669"/>
    <property type="project" value="TreeGrafter"/>
</dbReference>
<proteinExistence type="inferred from homology"/>
<evidence type="ECO:0000313" key="4">
    <source>
        <dbReference type="EMBL" id="PWE30952.1"/>
    </source>
</evidence>
<dbReference type="GeneID" id="94364072"/>
<evidence type="ECO:0000256" key="1">
    <source>
        <dbReference type="ARBA" id="ARBA00009410"/>
    </source>
</evidence>
<comment type="caution">
    <text evidence="4">The sequence shown here is derived from an EMBL/GenBank/DDBJ whole genome shotgun (WGS) entry which is preliminary data.</text>
</comment>
<dbReference type="InterPro" id="IPR036188">
    <property type="entry name" value="FAD/NAD-bd_sf"/>
</dbReference>
<protein>
    <submittedName>
        <fullName evidence="4">FAD-dependent oxidoreductase</fullName>
    </submittedName>
</protein>
<dbReference type="Pfam" id="PF01266">
    <property type="entry name" value="DAO"/>
    <property type="match status" value="1"/>
</dbReference>
<dbReference type="SUPFAM" id="SSF51905">
    <property type="entry name" value="FAD/NAD(P)-binding domain"/>
    <property type="match status" value="1"/>
</dbReference>
<reference evidence="4 5" key="1">
    <citation type="submission" date="2018-05" db="EMBL/GenBank/DDBJ databases">
        <title>Pararhodobacter marina sp. nov., isolated from deep-sea water of the Indian Ocean.</title>
        <authorList>
            <person name="Lai Q.Sr."/>
            <person name="Liu X."/>
            <person name="Shao Z."/>
        </authorList>
    </citation>
    <scope>NUCLEOTIDE SEQUENCE [LARGE SCALE GENOMIC DNA]</scope>
    <source>
        <strain evidence="4 5">CIC4N-9</strain>
    </source>
</reference>
<dbReference type="Gene3D" id="3.30.9.10">
    <property type="entry name" value="D-Amino Acid Oxidase, subunit A, domain 2"/>
    <property type="match status" value="1"/>
</dbReference>
<dbReference type="OrthoDB" id="9787190at2"/>
<dbReference type="GO" id="GO:0055130">
    <property type="term" value="P:D-alanine catabolic process"/>
    <property type="evidence" value="ECO:0007669"/>
    <property type="project" value="TreeGrafter"/>
</dbReference>
<evidence type="ECO:0000259" key="3">
    <source>
        <dbReference type="Pfam" id="PF01266"/>
    </source>
</evidence>
<comment type="similarity">
    <text evidence="1">Belongs to the DadA oxidoreductase family.</text>
</comment>